<dbReference type="PIRSF" id="PIRSF017393">
    <property type="entry name" value="MTase_SAV2177"/>
    <property type="match status" value="1"/>
</dbReference>
<evidence type="ECO:0008006" key="4">
    <source>
        <dbReference type="Google" id="ProtNLM"/>
    </source>
</evidence>
<dbReference type="InterPro" id="IPR006764">
    <property type="entry name" value="SAM_dep_MeTrfase_SAV2177_type"/>
</dbReference>
<dbReference type="EMBL" id="BONZ01000073">
    <property type="protein sequence ID" value="GIH18818.1"/>
    <property type="molecule type" value="Genomic_DNA"/>
</dbReference>
<dbReference type="RefSeq" id="WP_203922316.1">
    <property type="nucleotide sequence ID" value="NZ_BONZ01000073.1"/>
</dbReference>
<dbReference type="Proteomes" id="UP000642748">
    <property type="component" value="Unassembled WGS sequence"/>
</dbReference>
<reference evidence="2" key="1">
    <citation type="submission" date="2021-01" db="EMBL/GenBank/DDBJ databases">
        <title>Whole genome shotgun sequence of Rugosimonospora africana NBRC 104875.</title>
        <authorList>
            <person name="Komaki H."/>
            <person name="Tamura T."/>
        </authorList>
    </citation>
    <scope>NUCLEOTIDE SEQUENCE</scope>
    <source>
        <strain evidence="2">NBRC 104875</strain>
    </source>
</reference>
<proteinExistence type="predicted"/>
<keyword evidence="3" id="KW-1185">Reference proteome</keyword>
<sequence length="270" mass="29695">MDTAGQVRRQKPATAARMYDYYLGGIHNFPADREAADRVMEQFPMFPVIAQANRRFLGRAVEFLVGAGIRQFLDIGSGIPTEGNVHEIAQLAAPDSRVVYVDTDPVAVAESLELLEHNELATAIRGDLREPRAILDHPRLTKLLDFDQPVGLLLAAVLHFLSDDAEAYDCVGQLVDVLPEGSYLVISAAAAESFAPAGKQTQAVIDVYRQRTTTSAASRNHDEIQRFFGDLELVKPGLVWLHQWPDPTASSEFDDDPSRSGEWAGVAVKR</sequence>
<name>A0A8J3QZN2_9ACTN</name>
<dbReference type="InterPro" id="IPR029063">
    <property type="entry name" value="SAM-dependent_MTases_sf"/>
</dbReference>
<evidence type="ECO:0000313" key="3">
    <source>
        <dbReference type="Proteomes" id="UP000642748"/>
    </source>
</evidence>
<protein>
    <recommendedName>
        <fullName evidence="4">S-adenosyl methyltransferase</fullName>
    </recommendedName>
</protein>
<comment type="caution">
    <text evidence="2">The sequence shown here is derived from an EMBL/GenBank/DDBJ whole genome shotgun (WGS) entry which is preliminary data.</text>
</comment>
<dbReference type="Pfam" id="PF04672">
    <property type="entry name" value="Methyltransf_19"/>
    <property type="match status" value="1"/>
</dbReference>
<evidence type="ECO:0000313" key="2">
    <source>
        <dbReference type="EMBL" id="GIH18818.1"/>
    </source>
</evidence>
<accession>A0A8J3QZN2</accession>
<dbReference type="SUPFAM" id="SSF53335">
    <property type="entry name" value="S-adenosyl-L-methionine-dependent methyltransferases"/>
    <property type="match status" value="1"/>
</dbReference>
<feature type="region of interest" description="Disordered" evidence="1">
    <location>
        <begin position="248"/>
        <end position="270"/>
    </location>
</feature>
<dbReference type="AlphaFoldDB" id="A0A8J3QZN2"/>
<evidence type="ECO:0000256" key="1">
    <source>
        <dbReference type="SAM" id="MobiDB-lite"/>
    </source>
</evidence>
<dbReference type="Gene3D" id="3.40.50.150">
    <property type="entry name" value="Vaccinia Virus protein VP39"/>
    <property type="match status" value="1"/>
</dbReference>
<gene>
    <name evidence="2" type="ORF">Raf01_69900</name>
</gene>
<organism evidence="2 3">
    <name type="scientific">Rugosimonospora africana</name>
    <dbReference type="NCBI Taxonomy" id="556532"/>
    <lineage>
        <taxon>Bacteria</taxon>
        <taxon>Bacillati</taxon>
        <taxon>Actinomycetota</taxon>
        <taxon>Actinomycetes</taxon>
        <taxon>Micromonosporales</taxon>
        <taxon>Micromonosporaceae</taxon>
        <taxon>Rugosimonospora</taxon>
    </lineage>
</organism>